<keyword evidence="1" id="KW-0812">Transmembrane</keyword>
<dbReference type="AlphaFoldDB" id="A0A0F3LAC8"/>
<name>A0A0F3LAC8_9GAMM</name>
<dbReference type="KEGG" id="aid:CTZ23_13415"/>
<evidence type="ECO:0000313" key="6">
    <source>
        <dbReference type="Proteomes" id="UP000593812"/>
    </source>
</evidence>
<feature type="transmembrane region" description="Helical" evidence="1">
    <location>
        <begin position="31"/>
        <end position="49"/>
    </location>
</feature>
<reference evidence="2" key="3">
    <citation type="submission" date="2023-10" db="EMBL/GenBank/DDBJ databases">
        <authorList>
            <person name="Sykes E.M.E."/>
            <person name="Khan I.U.H."/>
            <person name="Kumar A."/>
        </authorList>
    </citation>
    <scope>NUCLEOTIDE SEQUENCE</scope>
    <source>
        <strain evidence="2">IK5</strain>
    </source>
</reference>
<evidence type="ECO:0000313" key="5">
    <source>
        <dbReference type="Proteomes" id="UP000503440"/>
    </source>
</evidence>
<gene>
    <name evidence="3" type="ORF">FSC09_13065</name>
    <name evidence="4" type="ORF">G0027_06175</name>
    <name evidence="2" type="ORF">MSG88_02520</name>
</gene>
<dbReference type="Proteomes" id="UP001284654">
    <property type="component" value="Unassembled WGS sequence"/>
</dbReference>
<dbReference type="GeneID" id="69467708"/>
<organism evidence="2 7">
    <name type="scientific">Acinetobacter indicus</name>
    <dbReference type="NCBI Taxonomy" id="756892"/>
    <lineage>
        <taxon>Bacteria</taxon>
        <taxon>Pseudomonadati</taxon>
        <taxon>Pseudomonadota</taxon>
        <taxon>Gammaproteobacteria</taxon>
        <taxon>Moraxellales</taxon>
        <taxon>Moraxellaceae</taxon>
        <taxon>Acinetobacter</taxon>
    </lineage>
</organism>
<accession>A0A0F3LAC8</accession>
<sequence>MPTLLKILFFAFLLAAILMLAVGLYSQDTLLIGVAVLFALMAWLVGMEAKKQLNDPFRK</sequence>
<dbReference type="Proteomes" id="UP000593812">
    <property type="component" value="Chromosome"/>
</dbReference>
<evidence type="ECO:0000256" key="1">
    <source>
        <dbReference type="SAM" id="Phobius"/>
    </source>
</evidence>
<evidence type="ECO:0000313" key="3">
    <source>
        <dbReference type="EMBL" id="QIC71268.1"/>
    </source>
</evidence>
<dbReference type="Proteomes" id="UP000503440">
    <property type="component" value="Chromosome"/>
</dbReference>
<feature type="transmembrane region" description="Helical" evidence="1">
    <location>
        <begin position="7"/>
        <end position="25"/>
    </location>
</feature>
<dbReference type="RefSeq" id="WP_005181916.1">
    <property type="nucleotide sequence ID" value="NZ_CAXNYR010000009.1"/>
</dbReference>
<keyword evidence="1" id="KW-0472">Membrane</keyword>
<protein>
    <submittedName>
        <fullName evidence="2">Uncharacterized protein</fullName>
    </submittedName>
</protein>
<keyword evidence="1" id="KW-1133">Transmembrane helix</keyword>
<dbReference type="EMBL" id="JAWJYY010000001">
    <property type="protein sequence ID" value="MDV4314670.1"/>
    <property type="molecule type" value="Genomic_DNA"/>
</dbReference>
<reference evidence="3 5" key="1">
    <citation type="submission" date="2019-09" db="EMBL/GenBank/DDBJ databases">
        <title>Non-baumannii Acinetobacter spp. carrying blaNDM-1 isolated in China.</title>
        <authorList>
            <person name="Cui C."/>
            <person name="Chen C."/>
            <person name="Sun J."/>
            <person name="Liu Y."/>
        </authorList>
    </citation>
    <scope>NUCLEOTIDE SEQUENCE [LARGE SCALE GENOMIC DNA]</scope>
    <source>
        <strain evidence="3 5">B18</strain>
    </source>
</reference>
<evidence type="ECO:0000313" key="2">
    <source>
        <dbReference type="EMBL" id="MDV4314670.1"/>
    </source>
</evidence>
<evidence type="ECO:0000313" key="7">
    <source>
        <dbReference type="Proteomes" id="UP001284654"/>
    </source>
</evidence>
<proteinExistence type="predicted"/>
<reference evidence="4 6" key="2">
    <citation type="submission" date="2020-02" db="EMBL/GenBank/DDBJ databases">
        <title>Tigecycline-resistant Acinetobacter species from pigs and migratory birds.</title>
        <authorList>
            <person name="Chen C."/>
            <person name="Sun J."/>
            <person name="Liao X.-P."/>
            <person name="Liu Y.-H."/>
        </authorList>
    </citation>
    <scope>NUCLEOTIDE SEQUENCE [LARGE SCALE GENOMIC DNA]</scope>
    <source>
        <strain evidence="4 6">C15_T</strain>
    </source>
</reference>
<dbReference type="EMBL" id="CP044455">
    <property type="protein sequence ID" value="QIC71268.1"/>
    <property type="molecule type" value="Genomic_DNA"/>
</dbReference>
<evidence type="ECO:0000313" key="4">
    <source>
        <dbReference type="EMBL" id="QOW42473.1"/>
    </source>
</evidence>
<dbReference type="EMBL" id="CP048654">
    <property type="protein sequence ID" value="QOW42473.1"/>
    <property type="molecule type" value="Genomic_DNA"/>
</dbReference>